<keyword evidence="4" id="KW-1185">Reference proteome</keyword>
<proteinExistence type="predicted"/>
<protein>
    <submittedName>
        <fullName evidence="2">Uncharacterized protein</fullName>
    </submittedName>
</protein>
<feature type="compositionally biased region" description="Basic and acidic residues" evidence="1">
    <location>
        <begin position="9"/>
        <end position="26"/>
    </location>
</feature>
<reference evidence="4" key="1">
    <citation type="submission" date="2023-07" db="EMBL/GenBank/DDBJ databases">
        <title>Whole genome shotgun sequence of Streptomyces spororaveus NBRC 15456.</title>
        <authorList>
            <person name="Komaki H."/>
            <person name="Tamura T."/>
        </authorList>
    </citation>
    <scope>NUCLEOTIDE SEQUENCE [LARGE SCALE GENOMIC DNA]</scope>
    <source>
        <strain evidence="4">NBRC 15456</strain>
    </source>
</reference>
<evidence type="ECO:0000256" key="1">
    <source>
        <dbReference type="SAM" id="MobiDB-lite"/>
    </source>
</evidence>
<dbReference type="Proteomes" id="UP000608522">
    <property type="component" value="Unassembled WGS sequence"/>
</dbReference>
<dbReference type="RefSeq" id="WP_202197091.1">
    <property type="nucleotide sequence ID" value="NZ_BAAATO010000053.1"/>
</dbReference>
<evidence type="ECO:0000313" key="4">
    <source>
        <dbReference type="Proteomes" id="UP000608522"/>
    </source>
</evidence>
<accession>A0ABQ3T347</accession>
<evidence type="ECO:0000313" key="3">
    <source>
        <dbReference type="EMBL" id="GHI82632.1"/>
    </source>
</evidence>
<reference evidence="2" key="2">
    <citation type="submission" date="2024-05" db="EMBL/GenBank/DDBJ databases">
        <title>Whole genome shotgun sequence of Streptomyces spororaveus NBRC 15456.</title>
        <authorList>
            <person name="Komaki H."/>
            <person name="Tamura T."/>
        </authorList>
    </citation>
    <scope>NUCLEOTIDE SEQUENCE</scope>
    <source>
        <strain evidence="2 4">NBRC 15456</strain>
    </source>
</reference>
<comment type="caution">
    <text evidence="2">The sequence shown here is derived from an EMBL/GenBank/DDBJ whole genome shotgun (WGS) entry which is preliminary data.</text>
</comment>
<dbReference type="EMBL" id="BNED01000001">
    <property type="protein sequence ID" value="GHI74445.1"/>
    <property type="molecule type" value="Genomic_DNA"/>
</dbReference>
<sequence>MAGALAQQRQKDRARSGRSDVSEPRRAGDAVLVRLLAGRDIKPSDPSSSASWWCAGEEVVRDRTAAELAAGARDAPGKQQHMVLRTIAAGAGR</sequence>
<evidence type="ECO:0000313" key="2">
    <source>
        <dbReference type="EMBL" id="GHI74445.1"/>
    </source>
</evidence>
<organism evidence="2 4">
    <name type="scientific">Streptomyces spororaveus</name>
    <dbReference type="NCBI Taxonomy" id="284039"/>
    <lineage>
        <taxon>Bacteria</taxon>
        <taxon>Bacillati</taxon>
        <taxon>Actinomycetota</taxon>
        <taxon>Actinomycetes</taxon>
        <taxon>Kitasatosporales</taxon>
        <taxon>Streptomycetaceae</taxon>
        <taxon>Streptomyces</taxon>
    </lineage>
</organism>
<gene>
    <name evidence="2" type="ORF">Sspor_00060</name>
    <name evidence="3" type="ORF">Sspor_81930</name>
</gene>
<dbReference type="EMBL" id="BNED01000010">
    <property type="protein sequence ID" value="GHI82632.1"/>
    <property type="molecule type" value="Genomic_DNA"/>
</dbReference>
<feature type="region of interest" description="Disordered" evidence="1">
    <location>
        <begin position="1"/>
        <end position="26"/>
    </location>
</feature>
<name>A0ABQ3T347_9ACTN</name>